<feature type="binding site" description="in other chain" evidence="12 15">
    <location>
        <position position="327"/>
    </location>
    <ligand>
        <name>K(+)</name>
        <dbReference type="ChEBI" id="CHEBI:29103"/>
        <note>ligand shared between two tetrameric partners</note>
    </ligand>
</feature>
<evidence type="ECO:0000256" key="7">
    <source>
        <dbReference type="ARBA" id="ARBA00023002"/>
    </source>
</evidence>
<feature type="binding site" evidence="12 14">
    <location>
        <begin position="323"/>
        <end position="325"/>
    </location>
    <ligand>
        <name>NAD(+)</name>
        <dbReference type="ChEBI" id="CHEBI:57540"/>
    </ligand>
</feature>
<dbReference type="GO" id="GO:0046872">
    <property type="term" value="F:metal ion binding"/>
    <property type="evidence" value="ECO:0007669"/>
    <property type="project" value="UniProtKB-UniRule"/>
</dbReference>
<dbReference type="InterPro" id="IPR001093">
    <property type="entry name" value="IMP_DH_GMPRt"/>
</dbReference>
<gene>
    <name evidence="20" type="ORF">MICPUCDRAFT_27930</name>
</gene>
<evidence type="ECO:0000256" key="1">
    <source>
        <dbReference type="ARBA" id="ARBA00001958"/>
    </source>
</evidence>
<evidence type="ECO:0000256" key="2">
    <source>
        <dbReference type="ARBA" id="ARBA00005502"/>
    </source>
</evidence>
<comment type="pathway">
    <text evidence="12 18">Purine metabolism; XMP biosynthesis via de novo pathway; XMP from IMP: step 1/1.</text>
</comment>
<feature type="binding site" evidence="12 14">
    <location>
        <begin position="273"/>
        <end position="275"/>
    </location>
    <ligand>
        <name>NAD(+)</name>
        <dbReference type="ChEBI" id="CHEBI:57540"/>
    </ligand>
</feature>
<feature type="domain" description="CBS" evidence="19">
    <location>
        <begin position="111"/>
        <end position="170"/>
    </location>
</feature>
<evidence type="ECO:0000256" key="6">
    <source>
        <dbReference type="ARBA" id="ARBA00022958"/>
    </source>
</evidence>
<protein>
    <recommendedName>
        <fullName evidence="12 18">Inosine-5'-monophosphate dehydrogenase</fullName>
        <shortName evidence="12">IMP dehydrogenase</shortName>
        <shortName evidence="12">IMPD</shortName>
        <shortName evidence="12">IMPDH</shortName>
        <ecNumber evidence="12 18">1.1.1.205</ecNumber>
    </recommendedName>
</protein>
<dbReference type="PANTHER" id="PTHR11911:SF111">
    <property type="entry name" value="INOSINE-5'-MONOPHOSPHATE DEHYDROGENASE"/>
    <property type="match status" value="1"/>
</dbReference>
<evidence type="ECO:0000256" key="8">
    <source>
        <dbReference type="ARBA" id="ARBA00023027"/>
    </source>
</evidence>
<name>C1MX96_MICPC</name>
<dbReference type="Pfam" id="PF00478">
    <property type="entry name" value="IMPDH"/>
    <property type="match status" value="1"/>
</dbReference>
<dbReference type="OrthoDB" id="416622at2759"/>
<comment type="function">
    <text evidence="11 12">Catalyzes the conversion of inosine 5'-phosphate (IMP) to xanthosine 5'-phosphate (XMP), the first committed and rate-limiting step in the de novo synthesis of guanine nucleotides, and therefore plays an important role in the regulation of cell growth.</text>
</comment>
<comment type="cofactor">
    <cofactor evidence="1 12">
        <name>K(+)</name>
        <dbReference type="ChEBI" id="CHEBI:29103"/>
    </cofactor>
</comment>
<keyword evidence="21" id="KW-1185">Reference proteome</keyword>
<sequence>MSKRKSVTMDDVDGFSAAQLFGQGVCYTYDDVIFHPGHINFAATEVDLTTKLTKNITIRTPIVSSPMDTVTEADMAIAMASVGGAGFLHYNMTQEEQIANLKAVKAHRLGYVTRPEVVSPDATLEFLDELATRRGFTSACVTDTGAVGGKLLGLVTSRDAELVADRSTKVVDVMTSASDLLVGSATDGVAALEELLLKSKKGKMPVVNAETGELVGLITRASIKQKKLLPPPGAPSLDKKGRLLCGAAIGTRPADRDRAVALAAEGVDALILDSSQGDSTYQIEMVKFLKKTIPEVDVIAGNIVTQNQARRLLDAGADALRVGMGSGSICTTQEVCAVGRGQATAVYKVANLAAQYDVPIIADGGIQNSGHVTKALTLGASTAMCGSMFAGTTEAPGEYFYVDGVRVKKYRGMGSLDAMKKGSDTRYLSESGHLKVAQGVSGTVKDKGSVCKMVPYLIHGVKQGFQDMGAKSHAHATELRNAGDMRVETRTGAAQAEGGVHDMHSYKKVLW</sequence>
<dbReference type="GO" id="GO:0006177">
    <property type="term" value="P:GMP biosynthetic process"/>
    <property type="evidence" value="ECO:0007669"/>
    <property type="project" value="UniProtKB-UniRule"/>
</dbReference>
<keyword evidence="6 12" id="KW-0630">Potassium</keyword>
<keyword evidence="5 12" id="KW-0658">Purine biosynthesis</keyword>
<dbReference type="PANTHER" id="PTHR11911">
    <property type="entry name" value="INOSINE-5-MONOPHOSPHATE DEHYDROGENASE RELATED"/>
    <property type="match status" value="1"/>
</dbReference>
<feature type="binding site" evidence="12">
    <location>
        <position position="328"/>
    </location>
    <ligand>
        <name>IMP</name>
        <dbReference type="ChEBI" id="CHEBI:58053"/>
    </ligand>
</feature>
<evidence type="ECO:0000256" key="10">
    <source>
        <dbReference type="ARBA" id="ARBA00048028"/>
    </source>
</evidence>
<evidence type="ECO:0000256" key="16">
    <source>
        <dbReference type="PROSITE-ProRule" id="PRU00703"/>
    </source>
</evidence>
<dbReference type="GeneID" id="9685796"/>
<organism evidence="21">
    <name type="scientific">Micromonas pusilla (strain CCMP1545)</name>
    <name type="common">Picoplanktonic green alga</name>
    <dbReference type="NCBI Taxonomy" id="564608"/>
    <lineage>
        <taxon>Eukaryota</taxon>
        <taxon>Viridiplantae</taxon>
        <taxon>Chlorophyta</taxon>
        <taxon>Mamiellophyceae</taxon>
        <taxon>Mamiellales</taxon>
        <taxon>Mamiellaceae</taxon>
        <taxon>Micromonas</taxon>
    </lineage>
</organism>
<evidence type="ECO:0000256" key="17">
    <source>
        <dbReference type="RuleBase" id="RU003927"/>
    </source>
</evidence>
<dbReference type="EMBL" id="GG663742">
    <property type="protein sequence ID" value="EEH55423.1"/>
    <property type="molecule type" value="Genomic_DNA"/>
</dbReference>
<comment type="activity regulation">
    <text evidence="12">Mycophenolic acid (MPA) is a non-competitive inhibitor that prevents formation of the closed enzyme conformation by binding to the same site as the amobile flap. In contrast, mizoribine monophosphate (MZP) is a competitive inhibitor that induces the closed conformation. MPA is a potent inhibitor of mammalian IMPDHs but a poor inhibitor of the bacterial enzymes. MZP is a more potent inhibitor of bacterial IMPDH.</text>
</comment>
<dbReference type="GO" id="GO:0000166">
    <property type="term" value="F:nucleotide binding"/>
    <property type="evidence" value="ECO:0007669"/>
    <property type="project" value="UniProtKB-UniRule"/>
</dbReference>
<evidence type="ECO:0000256" key="9">
    <source>
        <dbReference type="ARBA" id="ARBA00023122"/>
    </source>
</evidence>
<comment type="catalytic activity">
    <reaction evidence="10 12 18">
        <text>IMP + NAD(+) + H2O = XMP + NADH + H(+)</text>
        <dbReference type="Rhea" id="RHEA:11708"/>
        <dbReference type="ChEBI" id="CHEBI:15377"/>
        <dbReference type="ChEBI" id="CHEBI:15378"/>
        <dbReference type="ChEBI" id="CHEBI:57464"/>
        <dbReference type="ChEBI" id="CHEBI:57540"/>
        <dbReference type="ChEBI" id="CHEBI:57945"/>
        <dbReference type="ChEBI" id="CHEBI:58053"/>
        <dbReference type="EC" id="1.1.1.205"/>
    </reaction>
</comment>
<dbReference type="InterPro" id="IPR015875">
    <property type="entry name" value="IMP_DH/GMP_Rdtase_CS"/>
</dbReference>
<dbReference type="AlphaFoldDB" id="C1MX96"/>
<dbReference type="OMA" id="MGYCGAK"/>
<dbReference type="InterPro" id="IPR013785">
    <property type="entry name" value="Aldolase_TIM"/>
</dbReference>
<dbReference type="PIRSF" id="PIRSF000130">
    <property type="entry name" value="IMPDH"/>
    <property type="match status" value="1"/>
</dbReference>
<dbReference type="eggNOG" id="KOG2550">
    <property type="taxonomic scope" value="Eukaryota"/>
</dbReference>
<evidence type="ECO:0000256" key="11">
    <source>
        <dbReference type="ARBA" id="ARBA00056556"/>
    </source>
</evidence>
<reference evidence="20 21" key="1">
    <citation type="journal article" date="2009" name="Science">
        <title>Green evolution and dynamic adaptations revealed by genomes of the marine picoeukaryotes Micromonas.</title>
        <authorList>
            <person name="Worden A.Z."/>
            <person name="Lee J.H."/>
            <person name="Mock T."/>
            <person name="Rouze P."/>
            <person name="Simmons M.P."/>
            <person name="Aerts A.L."/>
            <person name="Allen A.E."/>
            <person name="Cuvelier M.L."/>
            <person name="Derelle E."/>
            <person name="Everett M.V."/>
            <person name="Foulon E."/>
            <person name="Grimwood J."/>
            <person name="Gundlach H."/>
            <person name="Henrissat B."/>
            <person name="Napoli C."/>
            <person name="McDonald S.M."/>
            <person name="Parker M.S."/>
            <person name="Rombauts S."/>
            <person name="Salamov A."/>
            <person name="Von Dassow P."/>
            <person name="Badger J.H."/>
            <person name="Coutinho P.M."/>
            <person name="Demir E."/>
            <person name="Dubchak I."/>
            <person name="Gentemann C."/>
            <person name="Eikrem W."/>
            <person name="Gready J.E."/>
            <person name="John U."/>
            <person name="Lanier W."/>
            <person name="Lindquist E.A."/>
            <person name="Lucas S."/>
            <person name="Mayer K.F."/>
            <person name="Moreau H."/>
            <person name="Not F."/>
            <person name="Otillar R."/>
            <person name="Panaud O."/>
            <person name="Pangilinan J."/>
            <person name="Paulsen I."/>
            <person name="Piegu B."/>
            <person name="Poliakov A."/>
            <person name="Robbens S."/>
            <person name="Schmutz J."/>
            <person name="Toulza E."/>
            <person name="Wyss T."/>
            <person name="Zelensky A."/>
            <person name="Zhou K."/>
            <person name="Armbrust E.V."/>
            <person name="Bhattacharya D."/>
            <person name="Goodenough U.W."/>
            <person name="Van de Peer Y."/>
            <person name="Grigoriev I.V."/>
        </authorList>
    </citation>
    <scope>NUCLEOTIDE SEQUENCE [LARGE SCALE GENOMIC DNA]</scope>
    <source>
        <strain evidence="20 21">CCMP1545</strain>
    </source>
</reference>
<dbReference type="GO" id="GO:0003938">
    <property type="term" value="F:IMP dehydrogenase activity"/>
    <property type="evidence" value="ECO:0007669"/>
    <property type="project" value="UniProtKB-UniRule"/>
</dbReference>
<keyword evidence="3 12" id="KW-0479">Metal-binding</keyword>
<dbReference type="UniPathway" id="UPA00601">
    <property type="reaction ID" value="UER00295"/>
</dbReference>
<dbReference type="InterPro" id="IPR000644">
    <property type="entry name" value="CBS_dom"/>
</dbReference>
<evidence type="ECO:0000256" key="18">
    <source>
        <dbReference type="RuleBase" id="RU003928"/>
    </source>
</evidence>
<dbReference type="CDD" id="cd00381">
    <property type="entry name" value="IMPDH"/>
    <property type="match status" value="1"/>
</dbReference>
<evidence type="ECO:0000259" key="19">
    <source>
        <dbReference type="PROSITE" id="PS51371"/>
    </source>
</evidence>
<evidence type="ECO:0000313" key="21">
    <source>
        <dbReference type="Proteomes" id="UP000001876"/>
    </source>
</evidence>
<dbReference type="SUPFAM" id="SSF54631">
    <property type="entry name" value="CBS-domain pair"/>
    <property type="match status" value="1"/>
</dbReference>
<feature type="binding site" evidence="12">
    <location>
        <begin position="363"/>
        <end position="365"/>
    </location>
    <ligand>
        <name>IMP</name>
        <dbReference type="ChEBI" id="CHEBI:58053"/>
    </ligand>
</feature>
<feature type="binding site" evidence="12">
    <location>
        <position position="438"/>
    </location>
    <ligand>
        <name>IMP</name>
        <dbReference type="ChEBI" id="CHEBI:58053"/>
    </ligand>
</feature>
<feature type="active site" description="Thioimidate intermediate" evidence="12 13">
    <location>
        <position position="330"/>
    </location>
</feature>
<dbReference type="PROSITE" id="PS51371">
    <property type="entry name" value="CBS"/>
    <property type="match status" value="2"/>
</dbReference>
<dbReference type="Gene3D" id="3.20.20.70">
    <property type="entry name" value="Aldolase class I"/>
    <property type="match status" value="1"/>
</dbReference>
<dbReference type="NCBIfam" id="TIGR01302">
    <property type="entry name" value="IMP_dehydrog"/>
    <property type="match status" value="1"/>
</dbReference>
<evidence type="ECO:0000313" key="20">
    <source>
        <dbReference type="EMBL" id="EEH55423.1"/>
    </source>
</evidence>
<proteinExistence type="inferred from homology"/>
<feature type="binding site" evidence="12">
    <location>
        <begin position="386"/>
        <end position="387"/>
    </location>
    <ligand>
        <name>IMP</name>
        <dbReference type="ChEBI" id="CHEBI:58053"/>
    </ligand>
</feature>
<dbReference type="SMART" id="SM00116">
    <property type="entry name" value="CBS"/>
    <property type="match status" value="2"/>
</dbReference>
<dbReference type="GO" id="GO:0006183">
    <property type="term" value="P:GTP biosynthetic process"/>
    <property type="evidence" value="ECO:0007669"/>
    <property type="project" value="TreeGrafter"/>
</dbReference>
<dbReference type="GO" id="GO:0005737">
    <property type="term" value="C:cytoplasm"/>
    <property type="evidence" value="ECO:0007669"/>
    <property type="project" value="UniProtKB-SubCell"/>
</dbReference>
<comment type="similarity">
    <text evidence="2 12 17">Belongs to the IMPDH/GMPR family.</text>
</comment>
<dbReference type="SUPFAM" id="SSF51412">
    <property type="entry name" value="Inosine monophosphate dehydrogenase (IMPDH)"/>
    <property type="match status" value="1"/>
</dbReference>
<dbReference type="SMART" id="SM01240">
    <property type="entry name" value="IMPDH"/>
    <property type="match status" value="1"/>
</dbReference>
<dbReference type="RefSeq" id="XP_003060654.1">
    <property type="nucleotide sequence ID" value="XM_003060608.1"/>
</dbReference>
<keyword evidence="12" id="KW-0963">Cytoplasm</keyword>
<evidence type="ECO:0000256" key="15">
    <source>
        <dbReference type="PIRSR" id="PIRSR000130-4"/>
    </source>
</evidence>
<dbReference type="FunFam" id="3.20.20.70:FF:000086">
    <property type="entry name" value="IMP dehydrogenase, putative"/>
    <property type="match status" value="1"/>
</dbReference>
<evidence type="ECO:0000256" key="4">
    <source>
        <dbReference type="ARBA" id="ARBA00022749"/>
    </source>
</evidence>
<evidence type="ECO:0000256" key="13">
    <source>
        <dbReference type="PIRSR" id="PIRSR000130-1"/>
    </source>
</evidence>
<evidence type="ECO:0000256" key="12">
    <source>
        <dbReference type="HAMAP-Rule" id="MF_03156"/>
    </source>
</evidence>
<comment type="caution">
    <text evidence="12">Lacks conserved residue(s) required for the propagation of feature annotation.</text>
</comment>
<dbReference type="EC" id="1.1.1.205" evidence="12 18"/>
<dbReference type="PROSITE" id="PS00487">
    <property type="entry name" value="IMP_DH_GMP_RED"/>
    <property type="match status" value="1"/>
</dbReference>
<accession>C1MX96</accession>
<comment type="subcellular location">
    <subcellularLocation>
        <location evidence="12">Cytoplasm</location>
    </subcellularLocation>
</comment>
<keyword evidence="4 12" id="KW-0332">GMP biosynthesis</keyword>
<feature type="binding site" evidence="12">
    <location>
        <begin position="410"/>
        <end position="414"/>
    </location>
    <ligand>
        <name>IMP</name>
        <dbReference type="ChEBI" id="CHEBI:58053"/>
    </ligand>
</feature>
<dbReference type="HAMAP" id="MF_01964">
    <property type="entry name" value="IMPDH"/>
    <property type="match status" value="1"/>
</dbReference>
<dbReference type="Proteomes" id="UP000001876">
    <property type="component" value="Unassembled WGS sequence"/>
</dbReference>
<feature type="binding site" description="in other chain" evidence="12 15">
    <location>
        <position position="330"/>
    </location>
    <ligand>
        <name>K(+)</name>
        <dbReference type="ChEBI" id="CHEBI:29103"/>
        <note>ligand shared between two tetrameric partners</note>
    </ligand>
</feature>
<feature type="binding site" description="in other chain" evidence="12 15">
    <location>
        <position position="325"/>
    </location>
    <ligand>
        <name>K(+)</name>
        <dbReference type="ChEBI" id="CHEBI:29103"/>
        <note>ligand shared between two tetrameric partners</note>
    </ligand>
</feature>
<evidence type="ECO:0000256" key="3">
    <source>
        <dbReference type="ARBA" id="ARBA00022723"/>
    </source>
</evidence>
<dbReference type="STRING" id="564608.C1MX96"/>
<feature type="domain" description="CBS" evidence="19">
    <location>
        <begin position="174"/>
        <end position="236"/>
    </location>
</feature>
<comment type="subunit">
    <text evidence="12">Homotetramer.</text>
</comment>
<dbReference type="InterPro" id="IPR046342">
    <property type="entry name" value="CBS_dom_sf"/>
</dbReference>
<keyword evidence="8 12" id="KW-0520">NAD</keyword>
<evidence type="ECO:0000256" key="5">
    <source>
        <dbReference type="ARBA" id="ARBA00022755"/>
    </source>
</evidence>
<keyword evidence="9 16" id="KW-0129">CBS domain</keyword>
<keyword evidence="7 12" id="KW-0560">Oxidoreductase</keyword>
<evidence type="ECO:0000256" key="14">
    <source>
        <dbReference type="PIRSR" id="PIRSR000130-3"/>
    </source>
</evidence>
<dbReference type="KEGG" id="mpp:MICPUCDRAFT_27930"/>
<dbReference type="InterPro" id="IPR005990">
    <property type="entry name" value="IMP_DH"/>
</dbReference>
<feature type="active site" description="Proton acceptor" evidence="12 13">
    <location>
        <position position="426"/>
    </location>
</feature>
<dbReference type="CDD" id="cd04601">
    <property type="entry name" value="CBS_pair_IMPDH"/>
    <property type="match status" value="1"/>
</dbReference>